<sequence length="88" mass="9828">MDTTSDGEKTGSDLNKDKRQKLILSTTFINGEKIFECSSGIAPVDNIKDGNEHVEIFMNSNNLSDHIKSVMSHVNDNFTKKINEIKAK</sequence>
<reference evidence="1" key="1">
    <citation type="submission" date="2016-05" db="EMBL/GenBank/DDBJ databases">
        <authorList>
            <person name="Lavstsen T."/>
            <person name="Jespersen J.S."/>
        </authorList>
    </citation>
    <scope>NUCLEOTIDE SEQUENCE [LARGE SCALE GENOMIC DNA]</scope>
</reference>
<dbReference type="RefSeq" id="XP_028862391.1">
    <property type="nucleotide sequence ID" value="XM_029005842.1"/>
</dbReference>
<dbReference type="KEGG" id="pmal:PMUG01_11020200"/>
<keyword evidence="4" id="KW-1185">Reference proteome</keyword>
<reference evidence="2 4" key="3">
    <citation type="submission" date="2016-06" db="EMBL/GenBank/DDBJ databases">
        <authorList>
            <consortium name="Pathogen Informatics"/>
        </authorList>
    </citation>
    <scope>NUCLEOTIDE SEQUENCE [LARGE SCALE GENOMIC DNA]</scope>
</reference>
<name>A0A1A8WTR2_PLAMA</name>
<organism evidence="1 3">
    <name type="scientific">Plasmodium malariae</name>
    <dbReference type="NCBI Taxonomy" id="5858"/>
    <lineage>
        <taxon>Eukaryota</taxon>
        <taxon>Sar</taxon>
        <taxon>Alveolata</taxon>
        <taxon>Apicomplexa</taxon>
        <taxon>Aconoidasida</taxon>
        <taxon>Haemosporida</taxon>
        <taxon>Plasmodiidae</taxon>
        <taxon>Plasmodium</taxon>
        <taxon>Plasmodium (Plasmodium)</taxon>
    </lineage>
</organism>
<dbReference type="VEuPathDB" id="PlasmoDB:PmUG01_11020200"/>
<dbReference type="EMBL" id="FLQW01003005">
    <property type="protein sequence ID" value="SBS94723.1"/>
    <property type="molecule type" value="Genomic_DNA"/>
</dbReference>
<dbReference type="Proteomes" id="UP000078597">
    <property type="component" value="Unassembled WGS sequence"/>
</dbReference>
<evidence type="ECO:0000313" key="3">
    <source>
        <dbReference type="Proteomes" id="UP000078597"/>
    </source>
</evidence>
<protein>
    <submittedName>
        <fullName evidence="1">Uncharacterized protein</fullName>
    </submittedName>
</protein>
<dbReference type="AlphaFoldDB" id="A0A1A8WTR2"/>
<dbReference type="EMBL" id="LT594632">
    <property type="protein sequence ID" value="SCO92951.1"/>
    <property type="molecule type" value="Genomic_DNA"/>
</dbReference>
<dbReference type="Proteomes" id="UP000219813">
    <property type="component" value="Chromosome 11"/>
</dbReference>
<evidence type="ECO:0000313" key="2">
    <source>
        <dbReference type="EMBL" id="SCO92951.1"/>
    </source>
</evidence>
<accession>A0A1A8WTR2</accession>
<proteinExistence type="predicted"/>
<dbReference type="GeneID" id="39869662"/>
<dbReference type="OMA" id="MGQVNDY"/>
<dbReference type="OrthoDB" id="381817at2759"/>
<evidence type="ECO:0000313" key="1">
    <source>
        <dbReference type="EMBL" id="SBS94723.1"/>
    </source>
</evidence>
<evidence type="ECO:0000313" key="4">
    <source>
        <dbReference type="Proteomes" id="UP000219813"/>
    </source>
</evidence>
<reference evidence="3" key="2">
    <citation type="submission" date="2016-05" db="EMBL/GenBank/DDBJ databases">
        <authorList>
            <person name="Naeem Raeece"/>
        </authorList>
    </citation>
    <scope>NUCLEOTIDE SEQUENCE [LARGE SCALE GENOMIC DNA]</scope>
</reference>
<gene>
    <name evidence="2" type="primary">PmUG01_11020200</name>
    <name evidence="1" type="ORF">PMALA_044600</name>
    <name evidence="2" type="ORF">PMUG01_11020200</name>
</gene>